<dbReference type="EMBL" id="AYRZ02000010">
    <property type="protein sequence ID" value="PHT71160.1"/>
    <property type="molecule type" value="Genomic_DNA"/>
</dbReference>
<dbReference type="PANTHER" id="PTHR46929:SF23">
    <property type="entry name" value="L10-INTERACTING MYB DOMAIN-CONTAINING PROTEIN-LIKE"/>
    <property type="match status" value="1"/>
</dbReference>
<organism evidence="1 2">
    <name type="scientific">Capsicum annuum</name>
    <name type="common">Capsicum pepper</name>
    <dbReference type="NCBI Taxonomy" id="4072"/>
    <lineage>
        <taxon>Eukaryota</taxon>
        <taxon>Viridiplantae</taxon>
        <taxon>Streptophyta</taxon>
        <taxon>Embryophyta</taxon>
        <taxon>Tracheophyta</taxon>
        <taxon>Spermatophyta</taxon>
        <taxon>Magnoliopsida</taxon>
        <taxon>eudicotyledons</taxon>
        <taxon>Gunneridae</taxon>
        <taxon>Pentapetalae</taxon>
        <taxon>asterids</taxon>
        <taxon>lamiids</taxon>
        <taxon>Solanales</taxon>
        <taxon>Solanaceae</taxon>
        <taxon>Solanoideae</taxon>
        <taxon>Capsiceae</taxon>
        <taxon>Capsicum</taxon>
    </lineage>
</organism>
<comment type="caution">
    <text evidence="1">The sequence shown here is derived from an EMBL/GenBank/DDBJ whole genome shotgun (WGS) entry which is preliminary data.</text>
</comment>
<evidence type="ECO:0000313" key="2">
    <source>
        <dbReference type="Proteomes" id="UP000222542"/>
    </source>
</evidence>
<name>A0A2G2YN47_CAPAN</name>
<sequence>MGGKGEKQFRLSKSMEYLMLEILADKVKGINRRISLRHSSIMTSSLTKKLKCLTKYLVCGNDQARGDCAKSFEDIDFDSFSEKDNDNDLEGPSIKNDAQVIEASRIKASRKRKRSFEVQDIVGDISIKFGEVATAIGRMVDSRLDVTKLYEEVMAMEGYNEEFLGDAFDYLVQSDTLAKAFMVKNKNLRKVWLERFKQQQ</sequence>
<accession>A0A2G2YN47</accession>
<dbReference type="OMA" id="KLCEEMM"/>
<dbReference type="Gramene" id="PHT71160">
    <property type="protein sequence ID" value="PHT71160"/>
    <property type="gene ID" value="T459_26264"/>
</dbReference>
<gene>
    <name evidence="1" type="ORF">T459_26264</name>
</gene>
<reference evidence="1 2" key="1">
    <citation type="journal article" date="2014" name="Nat. Genet.">
        <title>Genome sequence of the hot pepper provides insights into the evolution of pungency in Capsicum species.</title>
        <authorList>
            <person name="Kim S."/>
            <person name="Park M."/>
            <person name="Yeom S.I."/>
            <person name="Kim Y.M."/>
            <person name="Lee J.M."/>
            <person name="Lee H.A."/>
            <person name="Seo E."/>
            <person name="Choi J."/>
            <person name="Cheong K."/>
            <person name="Kim K.T."/>
            <person name="Jung K."/>
            <person name="Lee G.W."/>
            <person name="Oh S.K."/>
            <person name="Bae C."/>
            <person name="Kim S.B."/>
            <person name="Lee H.Y."/>
            <person name="Kim S.Y."/>
            <person name="Kim M.S."/>
            <person name="Kang B.C."/>
            <person name="Jo Y.D."/>
            <person name="Yang H.B."/>
            <person name="Jeong H.J."/>
            <person name="Kang W.H."/>
            <person name="Kwon J.K."/>
            <person name="Shin C."/>
            <person name="Lim J.Y."/>
            <person name="Park J.H."/>
            <person name="Huh J.H."/>
            <person name="Kim J.S."/>
            <person name="Kim B.D."/>
            <person name="Cohen O."/>
            <person name="Paran I."/>
            <person name="Suh M.C."/>
            <person name="Lee S.B."/>
            <person name="Kim Y.K."/>
            <person name="Shin Y."/>
            <person name="Noh S.J."/>
            <person name="Park J."/>
            <person name="Seo Y.S."/>
            <person name="Kwon S.Y."/>
            <person name="Kim H.A."/>
            <person name="Park J.M."/>
            <person name="Kim H.J."/>
            <person name="Choi S.B."/>
            <person name="Bosland P.W."/>
            <person name="Reeves G."/>
            <person name="Jo S.H."/>
            <person name="Lee B.W."/>
            <person name="Cho H.T."/>
            <person name="Choi H.S."/>
            <person name="Lee M.S."/>
            <person name="Yu Y."/>
            <person name="Do Choi Y."/>
            <person name="Park B.S."/>
            <person name="van Deynze A."/>
            <person name="Ashrafi H."/>
            <person name="Hill T."/>
            <person name="Kim W.T."/>
            <person name="Pai H.S."/>
            <person name="Ahn H.K."/>
            <person name="Yeam I."/>
            <person name="Giovannoni J.J."/>
            <person name="Rose J.K."/>
            <person name="Sorensen I."/>
            <person name="Lee S.J."/>
            <person name="Kim R.W."/>
            <person name="Choi I.Y."/>
            <person name="Choi B.S."/>
            <person name="Lim J.S."/>
            <person name="Lee Y.H."/>
            <person name="Choi D."/>
        </authorList>
    </citation>
    <scope>NUCLEOTIDE SEQUENCE [LARGE SCALE GENOMIC DNA]</scope>
    <source>
        <strain evidence="2">cv. CM334</strain>
    </source>
</reference>
<dbReference type="AlphaFoldDB" id="A0A2G2YN47"/>
<reference evidence="1 2" key="2">
    <citation type="journal article" date="2017" name="Genome Biol.">
        <title>New reference genome sequences of hot pepper reveal the massive evolution of plant disease-resistance genes by retroduplication.</title>
        <authorList>
            <person name="Kim S."/>
            <person name="Park J."/>
            <person name="Yeom S.I."/>
            <person name="Kim Y.M."/>
            <person name="Seo E."/>
            <person name="Kim K.T."/>
            <person name="Kim M.S."/>
            <person name="Lee J.M."/>
            <person name="Cheong K."/>
            <person name="Shin H.S."/>
            <person name="Kim S.B."/>
            <person name="Han K."/>
            <person name="Lee J."/>
            <person name="Park M."/>
            <person name="Lee H.A."/>
            <person name="Lee H.Y."/>
            <person name="Lee Y."/>
            <person name="Oh S."/>
            <person name="Lee J.H."/>
            <person name="Choi E."/>
            <person name="Choi E."/>
            <person name="Lee S.E."/>
            <person name="Jeon J."/>
            <person name="Kim H."/>
            <person name="Choi G."/>
            <person name="Song H."/>
            <person name="Lee J."/>
            <person name="Lee S.C."/>
            <person name="Kwon J.K."/>
            <person name="Lee H.Y."/>
            <person name="Koo N."/>
            <person name="Hong Y."/>
            <person name="Kim R.W."/>
            <person name="Kang W.H."/>
            <person name="Huh J.H."/>
            <person name="Kang B.C."/>
            <person name="Yang T.J."/>
            <person name="Lee Y.H."/>
            <person name="Bennetzen J.L."/>
            <person name="Choi D."/>
        </authorList>
    </citation>
    <scope>NUCLEOTIDE SEQUENCE [LARGE SCALE GENOMIC DNA]</scope>
    <source>
        <strain evidence="2">cv. CM334</strain>
    </source>
</reference>
<proteinExistence type="predicted"/>
<dbReference type="Proteomes" id="UP000222542">
    <property type="component" value="Unassembled WGS sequence"/>
</dbReference>
<evidence type="ECO:0000313" key="1">
    <source>
        <dbReference type="EMBL" id="PHT71160.1"/>
    </source>
</evidence>
<dbReference type="PANTHER" id="PTHR46929">
    <property type="entry name" value="EXPRESSED PROTEIN"/>
    <property type="match status" value="1"/>
</dbReference>
<protein>
    <submittedName>
        <fullName evidence="1">Uncharacterized protein</fullName>
    </submittedName>
</protein>
<keyword evidence="2" id="KW-1185">Reference proteome</keyword>